<keyword evidence="2" id="KW-1185">Reference proteome</keyword>
<accession>A0ABD4T511</accession>
<proteinExistence type="predicted"/>
<gene>
    <name evidence="1" type="ORF">QQ91_0013050</name>
</gene>
<dbReference type="AlphaFoldDB" id="A0ABD4T511"/>
<evidence type="ECO:0000313" key="1">
    <source>
        <dbReference type="EMBL" id="MCM1983746.1"/>
    </source>
</evidence>
<comment type="caution">
    <text evidence="1">The sequence shown here is derived from an EMBL/GenBank/DDBJ whole genome shotgun (WGS) entry which is preliminary data.</text>
</comment>
<reference evidence="1 2" key="1">
    <citation type="journal article" date="2015" name="Genome Announc.">
        <title>Draft Genome Sequence of Filamentous Marine Cyanobacterium Lyngbya confervoides Strain BDU141951.</title>
        <authorList>
            <person name="Chandrababunaidu M.M."/>
            <person name="Sen D."/>
            <person name="Tripathy S."/>
        </authorList>
    </citation>
    <scope>NUCLEOTIDE SEQUENCE [LARGE SCALE GENOMIC DNA]</scope>
    <source>
        <strain evidence="1 2">BDU141951</strain>
    </source>
</reference>
<dbReference type="RefSeq" id="WP_166282710.1">
    <property type="nucleotide sequence ID" value="NZ_JTHE03000077.1"/>
</dbReference>
<evidence type="ECO:0000313" key="2">
    <source>
        <dbReference type="Proteomes" id="UP000031561"/>
    </source>
</evidence>
<dbReference type="Proteomes" id="UP000031561">
    <property type="component" value="Unassembled WGS sequence"/>
</dbReference>
<name>A0ABD4T511_9CYAN</name>
<dbReference type="EMBL" id="JTHE03000077">
    <property type="protein sequence ID" value="MCM1983746.1"/>
    <property type="molecule type" value="Genomic_DNA"/>
</dbReference>
<sequence length="118" mass="13126">MTDHPEHSIPGWLELHDLSLHADSEARSPYGLYLTGRVGPGHRFRFKGSVSGTPIAKPPQLQGTPGWLEINTLTFHPEAEARPPHPPYLPGIMDHANHFYPDEPYEVVTDLVQSAEKA</sequence>
<protein>
    <submittedName>
        <fullName evidence="1">Uncharacterized protein</fullName>
    </submittedName>
</protein>
<organism evidence="1 2">
    <name type="scientific">Lyngbya confervoides BDU141951</name>
    <dbReference type="NCBI Taxonomy" id="1574623"/>
    <lineage>
        <taxon>Bacteria</taxon>
        <taxon>Bacillati</taxon>
        <taxon>Cyanobacteriota</taxon>
        <taxon>Cyanophyceae</taxon>
        <taxon>Oscillatoriophycideae</taxon>
        <taxon>Oscillatoriales</taxon>
        <taxon>Microcoleaceae</taxon>
        <taxon>Lyngbya</taxon>
    </lineage>
</organism>